<dbReference type="EMBL" id="CAJNOC010005174">
    <property type="protein sequence ID" value="CAF1044630.1"/>
    <property type="molecule type" value="Genomic_DNA"/>
</dbReference>
<feature type="compositionally biased region" description="Low complexity" evidence="1">
    <location>
        <begin position="50"/>
        <end position="65"/>
    </location>
</feature>
<name>A0A814K0S4_9BILA</name>
<sequence length="79" mass="9164">MEIKIYIRDFYLQIFKWMIYKRIIETLVTTLLIVKVILIILLAKRGRQASQKSNSTSTTNVNYNTLQLEAQDPAQSNTG</sequence>
<keyword evidence="4" id="KW-1185">Reference proteome</keyword>
<accession>A0A814K0S4</accession>
<keyword evidence="2" id="KW-0812">Transmembrane</keyword>
<evidence type="ECO:0000256" key="1">
    <source>
        <dbReference type="SAM" id="MobiDB-lite"/>
    </source>
</evidence>
<protein>
    <submittedName>
        <fullName evidence="3">Uncharacterized protein</fullName>
    </submittedName>
</protein>
<evidence type="ECO:0000313" key="4">
    <source>
        <dbReference type="Proteomes" id="UP000663879"/>
    </source>
</evidence>
<evidence type="ECO:0000313" key="3">
    <source>
        <dbReference type="EMBL" id="CAF1044630.1"/>
    </source>
</evidence>
<reference evidence="3" key="1">
    <citation type="submission" date="2021-02" db="EMBL/GenBank/DDBJ databases">
        <authorList>
            <person name="Nowell W R."/>
        </authorList>
    </citation>
    <scope>NUCLEOTIDE SEQUENCE</scope>
    <source>
        <strain evidence="3">Ploen Becks lab</strain>
    </source>
</reference>
<organism evidence="3 4">
    <name type="scientific">Brachionus calyciflorus</name>
    <dbReference type="NCBI Taxonomy" id="104777"/>
    <lineage>
        <taxon>Eukaryota</taxon>
        <taxon>Metazoa</taxon>
        <taxon>Spiralia</taxon>
        <taxon>Gnathifera</taxon>
        <taxon>Rotifera</taxon>
        <taxon>Eurotatoria</taxon>
        <taxon>Monogononta</taxon>
        <taxon>Pseudotrocha</taxon>
        <taxon>Ploima</taxon>
        <taxon>Brachionidae</taxon>
        <taxon>Brachionus</taxon>
    </lineage>
</organism>
<evidence type="ECO:0000256" key="2">
    <source>
        <dbReference type="SAM" id="Phobius"/>
    </source>
</evidence>
<feature type="region of interest" description="Disordered" evidence="1">
    <location>
        <begin position="46"/>
        <end position="79"/>
    </location>
</feature>
<comment type="caution">
    <text evidence="3">The sequence shown here is derived from an EMBL/GenBank/DDBJ whole genome shotgun (WGS) entry which is preliminary data.</text>
</comment>
<feature type="transmembrane region" description="Helical" evidence="2">
    <location>
        <begin position="23"/>
        <end position="43"/>
    </location>
</feature>
<keyword evidence="2" id="KW-0472">Membrane</keyword>
<keyword evidence="2" id="KW-1133">Transmembrane helix</keyword>
<feature type="non-terminal residue" evidence="3">
    <location>
        <position position="79"/>
    </location>
</feature>
<gene>
    <name evidence="3" type="ORF">OXX778_LOCUS18521</name>
</gene>
<proteinExistence type="predicted"/>
<dbReference type="Proteomes" id="UP000663879">
    <property type="component" value="Unassembled WGS sequence"/>
</dbReference>
<dbReference type="AlphaFoldDB" id="A0A814K0S4"/>